<dbReference type="RefSeq" id="WP_355090952.1">
    <property type="nucleotide sequence ID" value="NZ_JBEXKW010000113.1"/>
</dbReference>
<evidence type="ECO:0000256" key="5">
    <source>
        <dbReference type="PIRNR" id="PIRNR000241"/>
    </source>
</evidence>
<sequence length="301" mass="33214">MELTGPIVLSDNRYGKAENRIVRIYRDSARHEIRDLNVSTVLRGDFADAYVSGDQSKVLPTDTQKQTAYALAKKPGVQPVEDYALALAAHFVDETEPVHSARVEIEEFAWQRVAVGGLEHDHTWVRQGPEVRTVTVTVAGKGVEQRAWVIGGVDDLVILKSTGSQFADFLVDDFTVLEPTNDRVLATAVNARWRFAATSGVAWDEVYAGIRTAMIEVFATRHSKALQQTLFDMGEAALEAYPVLAEVRLAAPNKHHFGYDLARFGIENHGEVFHAADRPYGLIHATVSRQDAPPAGPAWEP</sequence>
<evidence type="ECO:0000313" key="8">
    <source>
        <dbReference type="Proteomes" id="UP001551695"/>
    </source>
</evidence>
<name>A0ABV3G124_9NOCA</name>
<dbReference type="PANTHER" id="PTHR42874">
    <property type="entry name" value="URICASE"/>
    <property type="match status" value="1"/>
</dbReference>
<evidence type="ECO:0000313" key="7">
    <source>
        <dbReference type="EMBL" id="MEV0711355.1"/>
    </source>
</evidence>
<keyword evidence="4 5" id="KW-0560">Oxidoreductase</keyword>
<evidence type="ECO:0000256" key="6">
    <source>
        <dbReference type="RuleBase" id="RU004455"/>
    </source>
</evidence>
<dbReference type="Pfam" id="PF01014">
    <property type="entry name" value="Uricase"/>
    <property type="match status" value="2"/>
</dbReference>
<proteinExistence type="inferred from homology"/>
<protein>
    <recommendedName>
        <fullName evidence="5 6">Uricase</fullName>
        <ecNumber evidence="5 6">1.7.3.3</ecNumber>
    </recommendedName>
    <alternativeName>
        <fullName evidence="5">Urate oxidase</fullName>
    </alternativeName>
</protein>
<keyword evidence="3 5" id="KW-0659">Purine metabolism</keyword>
<comment type="caution">
    <text evidence="7">The sequence shown here is derived from an EMBL/GenBank/DDBJ whole genome shotgun (WGS) entry which is preliminary data.</text>
</comment>
<comment type="pathway">
    <text evidence="1 5">Purine metabolism; urate degradation; (S)-allantoin from urate: step 1/3.</text>
</comment>
<comment type="function">
    <text evidence="5 6">Catalyzes the oxidation of uric acid to 5-hydroxyisourate, which is further processed to form (S)-allantoin.</text>
</comment>
<evidence type="ECO:0000256" key="4">
    <source>
        <dbReference type="ARBA" id="ARBA00023002"/>
    </source>
</evidence>
<dbReference type="InterPro" id="IPR002042">
    <property type="entry name" value="Uricase"/>
</dbReference>
<dbReference type="Proteomes" id="UP001551695">
    <property type="component" value="Unassembled WGS sequence"/>
</dbReference>
<dbReference type="NCBIfam" id="TIGR03383">
    <property type="entry name" value="urate_oxi"/>
    <property type="match status" value="1"/>
</dbReference>
<organism evidence="7 8">
    <name type="scientific">Nocardia aurea</name>
    <dbReference type="NCBI Taxonomy" id="2144174"/>
    <lineage>
        <taxon>Bacteria</taxon>
        <taxon>Bacillati</taxon>
        <taxon>Actinomycetota</taxon>
        <taxon>Actinomycetes</taxon>
        <taxon>Mycobacteriales</taxon>
        <taxon>Nocardiaceae</taxon>
        <taxon>Nocardia</taxon>
    </lineage>
</organism>
<comment type="similarity">
    <text evidence="2 5 6">Belongs to the uricase family.</text>
</comment>
<dbReference type="EMBL" id="JBFAKC010000015">
    <property type="protein sequence ID" value="MEV0711355.1"/>
    <property type="molecule type" value="Genomic_DNA"/>
</dbReference>
<dbReference type="PRINTS" id="PR00093">
    <property type="entry name" value="URICASE"/>
</dbReference>
<evidence type="ECO:0000256" key="1">
    <source>
        <dbReference type="ARBA" id="ARBA00004831"/>
    </source>
</evidence>
<evidence type="ECO:0000256" key="2">
    <source>
        <dbReference type="ARBA" id="ARBA00009760"/>
    </source>
</evidence>
<dbReference type="Gene3D" id="3.10.270.10">
    <property type="entry name" value="Urate Oxidase"/>
    <property type="match status" value="1"/>
</dbReference>
<dbReference type="PIRSF" id="PIRSF000241">
    <property type="entry name" value="Urate_oxidase"/>
    <property type="match status" value="1"/>
</dbReference>
<accession>A0ABV3G124</accession>
<gene>
    <name evidence="7" type="primary">pucL</name>
    <name evidence="7" type="ORF">AB0I48_27695</name>
</gene>
<dbReference type="EC" id="1.7.3.3" evidence="5 6"/>
<reference evidence="7 8" key="1">
    <citation type="submission" date="2024-06" db="EMBL/GenBank/DDBJ databases">
        <title>The Natural Products Discovery Center: Release of the First 8490 Sequenced Strains for Exploring Actinobacteria Biosynthetic Diversity.</title>
        <authorList>
            <person name="Kalkreuter E."/>
            <person name="Kautsar S.A."/>
            <person name="Yang D."/>
            <person name="Bader C.D."/>
            <person name="Teijaro C.N."/>
            <person name="Fluegel L."/>
            <person name="Davis C.M."/>
            <person name="Simpson J.R."/>
            <person name="Lauterbach L."/>
            <person name="Steele A.D."/>
            <person name="Gui C."/>
            <person name="Meng S."/>
            <person name="Li G."/>
            <person name="Viehrig K."/>
            <person name="Ye F."/>
            <person name="Su P."/>
            <person name="Kiefer A.F."/>
            <person name="Nichols A."/>
            <person name="Cepeda A.J."/>
            <person name="Yan W."/>
            <person name="Fan B."/>
            <person name="Jiang Y."/>
            <person name="Adhikari A."/>
            <person name="Zheng C.-J."/>
            <person name="Schuster L."/>
            <person name="Cowan T.M."/>
            <person name="Smanski M.J."/>
            <person name="Chevrette M.G."/>
            <person name="De Carvalho L.P.S."/>
            <person name="Shen B."/>
        </authorList>
    </citation>
    <scope>NUCLEOTIDE SEQUENCE [LARGE SCALE GENOMIC DNA]</scope>
    <source>
        <strain evidence="7 8">NPDC050403</strain>
    </source>
</reference>
<dbReference type="PANTHER" id="PTHR42874:SF1">
    <property type="entry name" value="URICASE"/>
    <property type="match status" value="1"/>
</dbReference>
<comment type="catalytic activity">
    <reaction evidence="5 6">
        <text>urate + O2 + H2O = 5-hydroxyisourate + H2O2</text>
        <dbReference type="Rhea" id="RHEA:21368"/>
        <dbReference type="ChEBI" id="CHEBI:15377"/>
        <dbReference type="ChEBI" id="CHEBI:15379"/>
        <dbReference type="ChEBI" id="CHEBI:16240"/>
        <dbReference type="ChEBI" id="CHEBI:17775"/>
        <dbReference type="ChEBI" id="CHEBI:18072"/>
        <dbReference type="EC" id="1.7.3.3"/>
    </reaction>
</comment>
<dbReference type="GO" id="GO:0004846">
    <property type="term" value="F:urate oxidase activity"/>
    <property type="evidence" value="ECO:0007669"/>
    <property type="project" value="UniProtKB-EC"/>
</dbReference>
<evidence type="ECO:0000256" key="3">
    <source>
        <dbReference type="ARBA" id="ARBA00022631"/>
    </source>
</evidence>
<dbReference type="SUPFAM" id="SSF55620">
    <property type="entry name" value="Tetrahydrobiopterin biosynthesis enzymes-like"/>
    <property type="match status" value="2"/>
</dbReference>
<keyword evidence="8" id="KW-1185">Reference proteome</keyword>